<dbReference type="GeneID" id="116417740"/>
<reference evidence="3" key="1">
    <citation type="submission" date="2021-01" db="UniProtKB">
        <authorList>
            <consortium name="EnsemblMetazoa"/>
        </authorList>
    </citation>
    <scope>IDENTIFICATION</scope>
</reference>
<sequence length="221" mass="25591">MSVKSVVLRQLEEKSSLLKSRMERTSRLIQQHRDTYAELYEEREEIKRTLHIMKSSPSIGPVNYYIPKLGDVCEVCARVMKRMTIRTRWTYCTECRARRCTTCSRRELWCCSVGTDKREETEVVAEEVMQQQEVVHADEDAAMLDLVKREEQQEEAEMQQEEAELQQEEAEGDEVDTEIDIGEEFCQFDSPASPDNIADRGKLVIVKIEASAEEETIDVVS</sequence>
<dbReference type="KEGG" id="nvi:116417740"/>
<dbReference type="AlphaFoldDB" id="A0A7M7TB30"/>
<dbReference type="RefSeq" id="XP_031788425.1">
    <property type="nucleotide sequence ID" value="XM_031932565.2"/>
</dbReference>
<accession>A0A7M7TB30</accession>
<keyword evidence="1" id="KW-0175">Coiled coil</keyword>
<dbReference type="Proteomes" id="UP000002358">
    <property type="component" value="Unassembled WGS sequence"/>
</dbReference>
<protein>
    <submittedName>
        <fullName evidence="3">Uncharacterized protein</fullName>
    </submittedName>
</protein>
<evidence type="ECO:0000256" key="1">
    <source>
        <dbReference type="SAM" id="Coils"/>
    </source>
</evidence>
<evidence type="ECO:0000313" key="4">
    <source>
        <dbReference type="Proteomes" id="UP000002358"/>
    </source>
</evidence>
<keyword evidence="4" id="KW-1185">Reference proteome</keyword>
<proteinExistence type="predicted"/>
<dbReference type="EnsemblMetazoa" id="XM_031932565">
    <property type="protein sequence ID" value="XP_031788425"/>
    <property type="gene ID" value="LOC116417740"/>
</dbReference>
<name>A0A7M7TB30_NASVI</name>
<evidence type="ECO:0000256" key="2">
    <source>
        <dbReference type="SAM" id="MobiDB-lite"/>
    </source>
</evidence>
<feature type="coiled-coil region" evidence="1">
    <location>
        <begin position="8"/>
        <end position="49"/>
    </location>
</feature>
<feature type="region of interest" description="Disordered" evidence="2">
    <location>
        <begin position="152"/>
        <end position="180"/>
    </location>
</feature>
<dbReference type="InParanoid" id="A0A7M7TB30"/>
<organism evidence="3 4">
    <name type="scientific">Nasonia vitripennis</name>
    <name type="common">Parasitic wasp</name>
    <dbReference type="NCBI Taxonomy" id="7425"/>
    <lineage>
        <taxon>Eukaryota</taxon>
        <taxon>Metazoa</taxon>
        <taxon>Ecdysozoa</taxon>
        <taxon>Arthropoda</taxon>
        <taxon>Hexapoda</taxon>
        <taxon>Insecta</taxon>
        <taxon>Pterygota</taxon>
        <taxon>Neoptera</taxon>
        <taxon>Endopterygota</taxon>
        <taxon>Hymenoptera</taxon>
        <taxon>Apocrita</taxon>
        <taxon>Proctotrupomorpha</taxon>
        <taxon>Chalcidoidea</taxon>
        <taxon>Pteromalidae</taxon>
        <taxon>Pteromalinae</taxon>
        <taxon>Nasonia</taxon>
    </lineage>
</organism>
<evidence type="ECO:0000313" key="3">
    <source>
        <dbReference type="EnsemblMetazoa" id="XP_031788425"/>
    </source>
</evidence>